<gene>
    <name evidence="1" type="ORF">VMCG_07247</name>
</gene>
<evidence type="ECO:0000313" key="1">
    <source>
        <dbReference type="EMBL" id="ROW00368.1"/>
    </source>
</evidence>
<name>A0A423WAI0_9PEZI</name>
<proteinExistence type="predicted"/>
<organism evidence="1 2">
    <name type="scientific">Cytospora schulzeri</name>
    <dbReference type="NCBI Taxonomy" id="448051"/>
    <lineage>
        <taxon>Eukaryota</taxon>
        <taxon>Fungi</taxon>
        <taxon>Dikarya</taxon>
        <taxon>Ascomycota</taxon>
        <taxon>Pezizomycotina</taxon>
        <taxon>Sordariomycetes</taxon>
        <taxon>Sordariomycetidae</taxon>
        <taxon>Diaporthales</taxon>
        <taxon>Cytosporaceae</taxon>
        <taxon>Cytospora</taxon>
    </lineage>
</organism>
<evidence type="ECO:0000313" key="2">
    <source>
        <dbReference type="Proteomes" id="UP000283895"/>
    </source>
</evidence>
<dbReference type="OrthoDB" id="5235774at2759"/>
<dbReference type="AlphaFoldDB" id="A0A423WAI0"/>
<accession>A0A423WAI0</accession>
<comment type="caution">
    <text evidence="1">The sequence shown here is derived from an EMBL/GenBank/DDBJ whole genome shotgun (WGS) entry which is preliminary data.</text>
</comment>
<reference evidence="1 2" key="1">
    <citation type="submission" date="2015-09" db="EMBL/GenBank/DDBJ databases">
        <title>Host preference determinants of Valsa canker pathogens revealed by comparative genomics.</title>
        <authorList>
            <person name="Yin Z."/>
            <person name="Huang L."/>
        </authorList>
    </citation>
    <scope>NUCLEOTIDE SEQUENCE [LARGE SCALE GENOMIC DNA]</scope>
    <source>
        <strain evidence="1 2">03-1</strain>
    </source>
</reference>
<keyword evidence="2" id="KW-1185">Reference proteome</keyword>
<protein>
    <submittedName>
        <fullName evidence="1">Uncharacterized protein</fullName>
    </submittedName>
</protein>
<dbReference type="EMBL" id="LKEA01000021">
    <property type="protein sequence ID" value="ROW00368.1"/>
    <property type="molecule type" value="Genomic_DNA"/>
</dbReference>
<dbReference type="Proteomes" id="UP000283895">
    <property type="component" value="Unassembled WGS sequence"/>
</dbReference>
<sequence>MEYTSQSSKQRELRVGVPPNLQAFPNEPLTMVLKNLAFQDVDEYPGTETQYAIEEAYKDLRNLCLVSKTIEAVARPILFENTMDFRCTNLVALYRTLLCNERLGRYIKHLALNAVFRWYRPGKRPPNYSRLPLSSLEGLDADLDCWQDYWRKPRAAAYIQYGVIFIFGNAYFPFTTQYVALQVLEDLLPLCGWHLPSLEEITYSYSGDSAKVEDGTSCTCVEERVRCNYHLRVWKLSLSASSMGIPKKSLSRFKALVDQSAEQSVHLKEEDMMGEGVDGCEADDDNPIFRS</sequence>